<dbReference type="PANTHER" id="PTHR35368:SF1">
    <property type="entry name" value="HYDROPEROXIDE REDUCTASE"/>
    <property type="match status" value="1"/>
</dbReference>
<evidence type="ECO:0000313" key="1">
    <source>
        <dbReference type="EMBL" id="MBR9651520.1"/>
    </source>
</evidence>
<reference evidence="1 2" key="1">
    <citation type="journal article" date="2021" name="Arch. Microbiol.">
        <title>Thalassobius aquimarinus sp. nov., isolated from the Sea of Japan seashore.</title>
        <authorList>
            <person name="Kurilenko V.V."/>
            <person name="Romanenko L.A."/>
            <person name="Chernysheva N.Y."/>
            <person name="Velansky P.V."/>
            <person name="Tekutyeva L.A."/>
            <person name="Isaeva M.P."/>
            <person name="Mikhailov V.V."/>
        </authorList>
    </citation>
    <scope>NUCLEOTIDE SEQUENCE [LARGE SCALE GENOMIC DNA]</scope>
    <source>
        <strain evidence="1 2">KMM 8518</strain>
    </source>
</reference>
<evidence type="ECO:0008006" key="3">
    <source>
        <dbReference type="Google" id="ProtNLM"/>
    </source>
</evidence>
<dbReference type="EMBL" id="JADMKU010000008">
    <property type="protein sequence ID" value="MBR9651520.1"/>
    <property type="molecule type" value="Genomic_DNA"/>
</dbReference>
<organism evidence="1 2">
    <name type="scientific">Thalassovita aquimarina</name>
    <dbReference type="NCBI Taxonomy" id="2785917"/>
    <lineage>
        <taxon>Bacteria</taxon>
        <taxon>Pseudomonadati</taxon>
        <taxon>Pseudomonadota</taxon>
        <taxon>Alphaproteobacteria</taxon>
        <taxon>Rhodobacterales</taxon>
        <taxon>Roseobacteraceae</taxon>
        <taxon>Thalassovita</taxon>
    </lineage>
</organism>
<keyword evidence="2" id="KW-1185">Reference proteome</keyword>
<dbReference type="InterPro" id="IPR015946">
    <property type="entry name" value="KH_dom-like_a/b"/>
</dbReference>
<protein>
    <recommendedName>
        <fullName evidence="3">OsmC-like protein</fullName>
    </recommendedName>
</protein>
<dbReference type="PANTHER" id="PTHR35368">
    <property type="entry name" value="HYDROPEROXIDE REDUCTASE"/>
    <property type="match status" value="1"/>
</dbReference>
<sequence>MGVINPALYELPRIYTMQASAECKDAICSQVTVRDHVWTVDEPELFGGTDLGAAPLEYALGSAAAVTNCLVTLVSEEMGIEVKLHRVDIKADLDTYGFLGKAPVAKPFPGVVISIEGESPADSRDVDRLFKEVIRRDPFTQMFAATGAEVVHDWNISPADADQKLAVN</sequence>
<dbReference type="Gene3D" id="3.30.300.20">
    <property type="match status" value="1"/>
</dbReference>
<name>A0ABS5HRC0_9RHOB</name>
<dbReference type="InterPro" id="IPR052924">
    <property type="entry name" value="OsmC/Ohr_hydroprdx_reductase"/>
</dbReference>
<dbReference type="Proteomes" id="UP001195941">
    <property type="component" value="Unassembled WGS sequence"/>
</dbReference>
<comment type="caution">
    <text evidence="1">The sequence shown here is derived from an EMBL/GenBank/DDBJ whole genome shotgun (WGS) entry which is preliminary data.</text>
</comment>
<dbReference type="RefSeq" id="WP_212701042.1">
    <property type="nucleotide sequence ID" value="NZ_JADMKU010000008.1"/>
</dbReference>
<dbReference type="SUPFAM" id="SSF82784">
    <property type="entry name" value="OsmC-like"/>
    <property type="match status" value="1"/>
</dbReference>
<accession>A0ABS5HRC0</accession>
<proteinExistence type="predicted"/>
<gene>
    <name evidence="1" type="ORF">IT775_10335</name>
</gene>
<dbReference type="InterPro" id="IPR036102">
    <property type="entry name" value="OsmC/Ohrsf"/>
</dbReference>
<evidence type="ECO:0000313" key="2">
    <source>
        <dbReference type="Proteomes" id="UP001195941"/>
    </source>
</evidence>